<comment type="caution">
    <text evidence="11">The sequence shown here is derived from an EMBL/GenBank/DDBJ whole genome shotgun (WGS) entry which is preliminary data.</text>
</comment>
<organism evidence="11 12">
    <name type="scientific">Legionella steelei</name>
    <dbReference type="NCBI Taxonomy" id="947033"/>
    <lineage>
        <taxon>Bacteria</taxon>
        <taxon>Pseudomonadati</taxon>
        <taxon>Pseudomonadota</taxon>
        <taxon>Gammaproteobacteria</taxon>
        <taxon>Legionellales</taxon>
        <taxon>Legionellaceae</taxon>
        <taxon>Legionella</taxon>
    </lineage>
</organism>
<dbReference type="InterPro" id="IPR006686">
    <property type="entry name" value="MscS_channel_CS"/>
</dbReference>
<dbReference type="InterPro" id="IPR045042">
    <property type="entry name" value="YnaI-like"/>
</dbReference>
<dbReference type="SUPFAM" id="SSF50182">
    <property type="entry name" value="Sm-like ribonucleoproteins"/>
    <property type="match status" value="1"/>
</dbReference>
<feature type="transmembrane region" description="Helical" evidence="7">
    <location>
        <begin position="88"/>
        <end position="107"/>
    </location>
</feature>
<dbReference type="RefSeq" id="WP_058511759.1">
    <property type="nucleotide sequence ID" value="NZ_DAIOMV010000004.1"/>
</dbReference>
<dbReference type="SUPFAM" id="SSF82861">
    <property type="entry name" value="Mechanosensitive channel protein MscS (YggB), transmembrane region"/>
    <property type="match status" value="1"/>
</dbReference>
<accession>A0A0W0ZD01</accession>
<dbReference type="SUPFAM" id="SSF82689">
    <property type="entry name" value="Mechanosensitive channel protein MscS (YggB), C-terminal domain"/>
    <property type="match status" value="1"/>
</dbReference>
<evidence type="ECO:0000313" key="12">
    <source>
        <dbReference type="Proteomes" id="UP000054926"/>
    </source>
</evidence>
<dbReference type="Pfam" id="PF00924">
    <property type="entry name" value="MS_channel_2nd"/>
    <property type="match status" value="1"/>
</dbReference>
<evidence type="ECO:0000256" key="2">
    <source>
        <dbReference type="ARBA" id="ARBA00008017"/>
    </source>
</evidence>
<dbReference type="PROSITE" id="PS01246">
    <property type="entry name" value="UPF0003"/>
    <property type="match status" value="1"/>
</dbReference>
<feature type="domain" description="Mechanosensitive ion channel MscS C-terminal" evidence="9">
    <location>
        <begin position="252"/>
        <end position="337"/>
    </location>
</feature>
<dbReference type="PANTHER" id="PTHR43634:SF2">
    <property type="entry name" value="LOW CONDUCTANCE MECHANOSENSITIVE CHANNEL YNAI"/>
    <property type="match status" value="1"/>
</dbReference>
<dbReference type="AlphaFoldDB" id="A0A0W0ZD01"/>
<evidence type="ECO:0000256" key="1">
    <source>
        <dbReference type="ARBA" id="ARBA00004651"/>
    </source>
</evidence>
<sequence length="351" mass="40158">MHDLILTNMWIVYICMVIGITTLLQILGKRVVHHLTIRAERLNIIFGEALLKAISIPMVFLFWLLALSFCCSIILTHKKYYFLAVNHLQIRTVLIIIILCWALVRFIRRLEALYIQARIKNNKVIDKTLIHALSQLSIFITCILGLLIVLQIMNIPIAGLLAFGGIGGASIAFASKELLANFFGGLIIYMDKPFKVGDWIRSPDKNIEGIVEYIGWRMTRIRTFDKRPLYVPNSVFLTISVENPSRMQHRRVKANIGIRYQDSDKINAISKQIREMLLQHKEIDSSQSLTVSLIEFAPSALNIMVSAYSKMTKWDQFQIIQHEILMNILNIITENGAQCAFPTQTVYTHVT</sequence>
<keyword evidence="3" id="KW-1003">Cell membrane</keyword>
<comment type="similarity">
    <text evidence="2">Belongs to the MscS (TC 1.A.23) family.</text>
</comment>
<evidence type="ECO:0000256" key="4">
    <source>
        <dbReference type="ARBA" id="ARBA00022692"/>
    </source>
</evidence>
<feature type="transmembrane region" description="Helical" evidence="7">
    <location>
        <begin position="155"/>
        <end position="174"/>
    </location>
</feature>
<evidence type="ECO:0000313" key="11">
    <source>
        <dbReference type="EMBL" id="KTD66686.1"/>
    </source>
</evidence>
<dbReference type="InterPro" id="IPR049142">
    <property type="entry name" value="MS_channel_1st"/>
</dbReference>
<dbReference type="PATRIC" id="fig|947033.5.peg.3066"/>
<evidence type="ECO:0000256" key="5">
    <source>
        <dbReference type="ARBA" id="ARBA00022989"/>
    </source>
</evidence>
<dbReference type="Proteomes" id="UP000054926">
    <property type="component" value="Unassembled WGS sequence"/>
</dbReference>
<dbReference type="GO" id="GO:0005886">
    <property type="term" value="C:plasma membrane"/>
    <property type="evidence" value="ECO:0007669"/>
    <property type="project" value="UniProtKB-SubCell"/>
</dbReference>
<dbReference type="InterPro" id="IPR011014">
    <property type="entry name" value="MscS_channel_TM-2"/>
</dbReference>
<dbReference type="EMBL" id="LNYY01000021">
    <property type="protein sequence ID" value="KTD66686.1"/>
    <property type="molecule type" value="Genomic_DNA"/>
</dbReference>
<dbReference type="InterPro" id="IPR023408">
    <property type="entry name" value="MscS_beta-dom_sf"/>
</dbReference>
<name>A0A0W0ZD01_9GAMM</name>
<protein>
    <submittedName>
        <fullName evidence="11">Small-conductance mechanosensitive channel</fullName>
    </submittedName>
</protein>
<dbReference type="STRING" id="947033.Lste_2892"/>
<gene>
    <name evidence="11" type="ORF">Lste_2892</name>
</gene>
<dbReference type="PANTHER" id="PTHR43634">
    <property type="entry name" value="OW CONDUCTANCE MECHANOSENSITIVE CHANNEL"/>
    <property type="match status" value="1"/>
</dbReference>
<proteinExistence type="inferred from homology"/>
<reference evidence="11 12" key="1">
    <citation type="submission" date="2015-11" db="EMBL/GenBank/DDBJ databases">
        <title>Genomic analysis of 38 Legionella species identifies large and diverse effector repertoires.</title>
        <authorList>
            <person name="Burstein D."/>
            <person name="Amaro F."/>
            <person name="Zusman T."/>
            <person name="Lifshitz Z."/>
            <person name="Cohen O."/>
            <person name="Gilbert J.A."/>
            <person name="Pupko T."/>
            <person name="Shuman H.A."/>
            <person name="Segal G."/>
        </authorList>
    </citation>
    <scope>NUCLEOTIDE SEQUENCE [LARGE SCALE GENOMIC DNA]</scope>
    <source>
        <strain evidence="11 12">IMVS3376</strain>
    </source>
</reference>
<dbReference type="Pfam" id="PF21082">
    <property type="entry name" value="MS_channel_3rd"/>
    <property type="match status" value="1"/>
</dbReference>
<dbReference type="GO" id="GO:0008381">
    <property type="term" value="F:mechanosensitive monoatomic ion channel activity"/>
    <property type="evidence" value="ECO:0007669"/>
    <property type="project" value="UniProtKB-ARBA"/>
</dbReference>
<keyword evidence="5 7" id="KW-1133">Transmembrane helix</keyword>
<comment type="subcellular location">
    <subcellularLocation>
        <location evidence="1">Cell membrane</location>
        <topology evidence="1">Multi-pass membrane protein</topology>
    </subcellularLocation>
</comment>
<feature type="transmembrane region" description="Helical" evidence="7">
    <location>
        <begin position="49"/>
        <end position="76"/>
    </location>
</feature>
<dbReference type="OrthoDB" id="9775207at2"/>
<dbReference type="InterPro" id="IPR011066">
    <property type="entry name" value="MscS_channel_C_sf"/>
</dbReference>
<keyword evidence="4 7" id="KW-0812">Transmembrane</keyword>
<dbReference type="Gene3D" id="3.30.70.100">
    <property type="match status" value="1"/>
</dbReference>
<keyword evidence="12" id="KW-1185">Reference proteome</keyword>
<feature type="transmembrane region" description="Helical" evidence="7">
    <location>
        <begin position="128"/>
        <end position="149"/>
    </location>
</feature>
<evidence type="ECO:0000256" key="6">
    <source>
        <dbReference type="ARBA" id="ARBA00023136"/>
    </source>
</evidence>
<evidence type="ECO:0000259" key="10">
    <source>
        <dbReference type="Pfam" id="PF21088"/>
    </source>
</evidence>
<dbReference type="Gene3D" id="2.30.30.60">
    <property type="match status" value="1"/>
</dbReference>
<evidence type="ECO:0000256" key="3">
    <source>
        <dbReference type="ARBA" id="ARBA00022475"/>
    </source>
</evidence>
<feature type="domain" description="Mechanosensitive ion channel MscS" evidence="8">
    <location>
        <begin position="178"/>
        <end position="246"/>
    </location>
</feature>
<feature type="domain" description="Mechanosensitive ion channel transmembrane helices 2/3" evidence="10">
    <location>
        <begin position="137"/>
        <end position="176"/>
    </location>
</feature>
<evidence type="ECO:0000259" key="8">
    <source>
        <dbReference type="Pfam" id="PF00924"/>
    </source>
</evidence>
<dbReference type="Gene3D" id="1.10.287.1260">
    <property type="match status" value="1"/>
</dbReference>
<dbReference type="InterPro" id="IPR049278">
    <property type="entry name" value="MS_channel_C"/>
</dbReference>
<evidence type="ECO:0000256" key="7">
    <source>
        <dbReference type="SAM" id="Phobius"/>
    </source>
</evidence>
<feature type="transmembrane region" description="Helical" evidence="7">
    <location>
        <begin position="6"/>
        <end position="28"/>
    </location>
</feature>
<keyword evidence="6 7" id="KW-0472">Membrane</keyword>
<evidence type="ECO:0000259" key="9">
    <source>
        <dbReference type="Pfam" id="PF21082"/>
    </source>
</evidence>
<dbReference type="Pfam" id="PF21088">
    <property type="entry name" value="MS_channel_1st"/>
    <property type="match status" value="1"/>
</dbReference>
<dbReference type="InterPro" id="IPR010920">
    <property type="entry name" value="LSM_dom_sf"/>
</dbReference>
<dbReference type="InterPro" id="IPR006685">
    <property type="entry name" value="MscS_channel_2nd"/>
</dbReference>